<sequence length="473" mass="51841">MCNNDELELYLTCSFLNWNSQVLLVTIIWLGFRKVDHDRFEYAHEGFLRGRVDLLKTIKKKRSDSVQALQQQPQRLSSSVGACVEVGKLGLQEDINILKRDKEVLVNDVVMLGRQQQSTCHQLQTLGQRLQGMELRQQQMVSFLANAIQSPGFLAQLVQQQNVSNRRIAGVVNKKRRLPMLEDNLEGCYSSASDGQIIKYQLLLNEAAQAMLMQLNLASPSRLVDVDANGDSISVEDMPSPSHRLDAGTNGNSISIEDIPSPSHILDACTNGDSISFDDIPSPSNTPLDSTSTSNWISGVTLSEVAPTSGHSLLSVSSTYSGMRPSAAISGIQSSAVVTDTVTSPLPDISIALEEEPTEFPQMQDIRLENQDTEIPGADFADPWTANEEVYSLGLDGIGLENEAMEIPGADFVSNWTGNGAVYDDSFGVDDMMFLSETGDFLPDFDVDMLSDGYYTNINDPFLEQSLPTVSVN</sequence>
<gene>
    <name evidence="1" type="ORF">MKW94_023440</name>
</gene>
<organism evidence="1 2">
    <name type="scientific">Papaver nudicaule</name>
    <name type="common">Iceland poppy</name>
    <dbReference type="NCBI Taxonomy" id="74823"/>
    <lineage>
        <taxon>Eukaryota</taxon>
        <taxon>Viridiplantae</taxon>
        <taxon>Streptophyta</taxon>
        <taxon>Embryophyta</taxon>
        <taxon>Tracheophyta</taxon>
        <taxon>Spermatophyta</taxon>
        <taxon>Magnoliopsida</taxon>
        <taxon>Ranunculales</taxon>
        <taxon>Papaveraceae</taxon>
        <taxon>Papaveroideae</taxon>
        <taxon>Papaver</taxon>
    </lineage>
</organism>
<name>A0AA41VKQ0_PAPNU</name>
<dbReference type="PANTHER" id="PTHR10015">
    <property type="entry name" value="HEAT SHOCK TRANSCRIPTION FACTOR"/>
    <property type="match status" value="1"/>
</dbReference>
<dbReference type="GO" id="GO:0005634">
    <property type="term" value="C:nucleus"/>
    <property type="evidence" value="ECO:0007669"/>
    <property type="project" value="TreeGrafter"/>
</dbReference>
<dbReference type="GO" id="GO:0006357">
    <property type="term" value="P:regulation of transcription by RNA polymerase II"/>
    <property type="evidence" value="ECO:0007669"/>
    <property type="project" value="TreeGrafter"/>
</dbReference>
<dbReference type="GO" id="GO:0000978">
    <property type="term" value="F:RNA polymerase II cis-regulatory region sequence-specific DNA binding"/>
    <property type="evidence" value="ECO:0007669"/>
    <property type="project" value="TreeGrafter"/>
</dbReference>
<dbReference type="Proteomes" id="UP001177140">
    <property type="component" value="Unassembled WGS sequence"/>
</dbReference>
<dbReference type="GO" id="GO:0003700">
    <property type="term" value="F:DNA-binding transcription factor activity"/>
    <property type="evidence" value="ECO:0007669"/>
    <property type="project" value="TreeGrafter"/>
</dbReference>
<proteinExistence type="predicted"/>
<dbReference type="EMBL" id="JAJJMA010242346">
    <property type="protein sequence ID" value="MCL7043056.1"/>
    <property type="molecule type" value="Genomic_DNA"/>
</dbReference>
<reference evidence="1" key="1">
    <citation type="submission" date="2022-03" db="EMBL/GenBank/DDBJ databases">
        <title>A functionally conserved STORR gene fusion in Papaver species that diverged 16.8 million years ago.</title>
        <authorList>
            <person name="Catania T."/>
        </authorList>
    </citation>
    <scope>NUCLEOTIDE SEQUENCE</scope>
    <source>
        <strain evidence="1">S-191538</strain>
    </source>
</reference>
<protein>
    <submittedName>
        <fullName evidence="1">Uncharacterized protein</fullName>
    </submittedName>
</protein>
<dbReference type="GO" id="GO:0034605">
    <property type="term" value="P:cellular response to heat"/>
    <property type="evidence" value="ECO:0007669"/>
    <property type="project" value="TreeGrafter"/>
</dbReference>
<evidence type="ECO:0000313" key="1">
    <source>
        <dbReference type="EMBL" id="MCL7043056.1"/>
    </source>
</evidence>
<accession>A0AA41VKQ0</accession>
<dbReference type="AlphaFoldDB" id="A0AA41VKQ0"/>
<keyword evidence="2" id="KW-1185">Reference proteome</keyword>
<evidence type="ECO:0000313" key="2">
    <source>
        <dbReference type="Proteomes" id="UP001177140"/>
    </source>
</evidence>
<comment type="caution">
    <text evidence="1">The sequence shown here is derived from an EMBL/GenBank/DDBJ whole genome shotgun (WGS) entry which is preliminary data.</text>
</comment>
<dbReference type="PANTHER" id="PTHR10015:SF427">
    <property type="entry name" value="HEAT SHOCK FACTOR PROTEIN"/>
    <property type="match status" value="1"/>
</dbReference>